<proteinExistence type="predicted"/>
<reference evidence="1" key="1">
    <citation type="submission" date="2025-08" db="UniProtKB">
        <authorList>
            <consortium name="Ensembl"/>
        </authorList>
    </citation>
    <scope>IDENTIFICATION</scope>
</reference>
<protein>
    <submittedName>
        <fullName evidence="1">Uncharacterized protein</fullName>
    </submittedName>
</protein>
<dbReference type="GeneTree" id="ENSGT00940000177559"/>
<evidence type="ECO:0000313" key="1">
    <source>
        <dbReference type="Ensembl" id="ENSUPAP00010005154.1"/>
    </source>
</evidence>
<reference evidence="1" key="2">
    <citation type="submission" date="2025-09" db="UniProtKB">
        <authorList>
            <consortium name="Ensembl"/>
        </authorList>
    </citation>
    <scope>IDENTIFICATION</scope>
</reference>
<dbReference type="Proteomes" id="UP000694417">
    <property type="component" value="Unplaced"/>
</dbReference>
<evidence type="ECO:0000313" key="2">
    <source>
        <dbReference type="Proteomes" id="UP000694417"/>
    </source>
</evidence>
<sequence>MAATNYKGLKLHITAEKFYVEACDDGADDVLNIDHVSIEVTLAAKKDVPPSAVTRPIFGVLSTIHLVAVTRL</sequence>
<organism evidence="1 2">
    <name type="scientific">Urocitellus parryii</name>
    <name type="common">Arctic ground squirrel</name>
    <name type="synonym">Spermophilus parryii</name>
    <dbReference type="NCBI Taxonomy" id="9999"/>
    <lineage>
        <taxon>Eukaryota</taxon>
        <taxon>Metazoa</taxon>
        <taxon>Chordata</taxon>
        <taxon>Craniata</taxon>
        <taxon>Vertebrata</taxon>
        <taxon>Euteleostomi</taxon>
        <taxon>Mammalia</taxon>
        <taxon>Eutheria</taxon>
        <taxon>Euarchontoglires</taxon>
        <taxon>Glires</taxon>
        <taxon>Rodentia</taxon>
        <taxon>Sciuromorpha</taxon>
        <taxon>Sciuridae</taxon>
        <taxon>Xerinae</taxon>
        <taxon>Marmotini</taxon>
        <taxon>Urocitellus</taxon>
    </lineage>
</organism>
<dbReference type="Ensembl" id="ENSUPAT00010005912.1">
    <property type="protein sequence ID" value="ENSUPAP00010005154.1"/>
    <property type="gene ID" value="ENSUPAG00010004185.1"/>
</dbReference>
<accession>A0A8D2H217</accession>
<name>A0A8D2H217_UROPR</name>
<dbReference type="AlphaFoldDB" id="A0A8D2H217"/>
<keyword evidence="2" id="KW-1185">Reference proteome</keyword>